<evidence type="ECO:0000313" key="3">
    <source>
        <dbReference type="EMBL" id="CAG9771539.1"/>
    </source>
</evidence>
<protein>
    <recommendedName>
        <fullName evidence="2">MADF domain-containing protein</fullName>
    </recommendedName>
</protein>
<feature type="compositionally biased region" description="Polar residues" evidence="1">
    <location>
        <begin position="371"/>
        <end position="390"/>
    </location>
</feature>
<reference evidence="3" key="1">
    <citation type="submission" date="2022-01" db="EMBL/GenBank/DDBJ databases">
        <authorList>
            <person name="King R."/>
        </authorList>
    </citation>
    <scope>NUCLEOTIDE SEQUENCE</scope>
</reference>
<proteinExistence type="predicted"/>
<dbReference type="Pfam" id="PF10545">
    <property type="entry name" value="MADF_DNA_bdg"/>
    <property type="match status" value="1"/>
</dbReference>
<dbReference type="PROSITE" id="PS51029">
    <property type="entry name" value="MADF"/>
    <property type="match status" value="1"/>
</dbReference>
<feature type="compositionally biased region" description="Polar residues" evidence="1">
    <location>
        <begin position="320"/>
        <end position="363"/>
    </location>
</feature>
<feature type="compositionally biased region" description="Basic and acidic residues" evidence="1">
    <location>
        <begin position="159"/>
        <end position="176"/>
    </location>
</feature>
<dbReference type="AlphaFoldDB" id="A0A9N9QRC6"/>
<feature type="domain" description="MADF" evidence="2">
    <location>
        <begin position="4"/>
        <end position="96"/>
    </location>
</feature>
<sequence length="539" mass="61587">MHEQLIELVSRHTILYDTNDPNYLKSKLKDELWNDIGKEVKLKSGNEAKTLWLKLLNCHRDALRRQKKFLRSGASAVAIKQWKYQKQMQFLVPYMPNRPREGNLEKDSEDGDRQQGESAAVPETEIFESEAETSDNRQDYEEFEFDDVVNEPSTSGTRRIQENKEEKLTKRKVSETEDRSINFTPVSKTKKKKEDDMQEVIKQSMIQRQKRAEERLIERTQKPEDDDLYHFFMSMYQITKKIPSKFQHLARKDVFQAVAKVEAAYLGIQNPTQQNDYHTERRAFPYTYVNTHTPHPHSSYSSTPLPSTSPNSRSSHHNEYQSYRSPATSLSNSSYPTVSTPLPPLSNTYDLQSDSSSPTTFTNYMPAATPLQPTTTGDSEASQPSSTNIAPTPVCNKPKASAFDLLFQSRGNADKEKITENNENIDDDAEHSEEMKKPKGNKIRSFVDILGKGEDKKIEDAIVRFFFGCNISLSVIDSDHFKNLIKVLRPAYANKLRGRKALSTTIIDNTYNQCRDAASNISANSVLLIDDWKNSAVVI</sequence>
<keyword evidence="4" id="KW-1185">Reference proteome</keyword>
<dbReference type="PANTHER" id="PTHR12243">
    <property type="entry name" value="MADF DOMAIN TRANSCRIPTION FACTOR"/>
    <property type="match status" value="1"/>
</dbReference>
<dbReference type="InterPro" id="IPR039353">
    <property type="entry name" value="TF_Adf1"/>
</dbReference>
<gene>
    <name evidence="3" type="ORF">CEUTPL_LOCUS11970</name>
</gene>
<accession>A0A9N9QRC6</accession>
<dbReference type="PANTHER" id="PTHR12243:SF67">
    <property type="entry name" value="COREPRESSOR OF PANGOLIN, ISOFORM A-RELATED"/>
    <property type="match status" value="1"/>
</dbReference>
<dbReference type="GO" id="GO:0005667">
    <property type="term" value="C:transcription regulator complex"/>
    <property type="evidence" value="ECO:0007669"/>
    <property type="project" value="TreeGrafter"/>
</dbReference>
<dbReference type="InterPro" id="IPR006578">
    <property type="entry name" value="MADF-dom"/>
</dbReference>
<feature type="region of interest" description="Disordered" evidence="1">
    <location>
        <begin position="150"/>
        <end position="176"/>
    </location>
</feature>
<dbReference type="SMART" id="SM00595">
    <property type="entry name" value="MADF"/>
    <property type="match status" value="1"/>
</dbReference>
<dbReference type="GO" id="GO:0005634">
    <property type="term" value="C:nucleus"/>
    <property type="evidence" value="ECO:0007669"/>
    <property type="project" value="TreeGrafter"/>
</dbReference>
<dbReference type="OrthoDB" id="6722241at2759"/>
<feature type="region of interest" description="Disordered" evidence="1">
    <location>
        <begin position="288"/>
        <end position="395"/>
    </location>
</feature>
<feature type="compositionally biased region" description="Low complexity" evidence="1">
    <location>
        <begin position="291"/>
        <end position="313"/>
    </location>
</feature>
<evidence type="ECO:0000259" key="2">
    <source>
        <dbReference type="PROSITE" id="PS51029"/>
    </source>
</evidence>
<feature type="region of interest" description="Disordered" evidence="1">
    <location>
        <begin position="95"/>
        <end position="137"/>
    </location>
</feature>
<dbReference type="EMBL" id="OU892283">
    <property type="protein sequence ID" value="CAG9771539.1"/>
    <property type="molecule type" value="Genomic_DNA"/>
</dbReference>
<evidence type="ECO:0000313" key="4">
    <source>
        <dbReference type="Proteomes" id="UP001152799"/>
    </source>
</evidence>
<feature type="region of interest" description="Disordered" evidence="1">
    <location>
        <begin position="413"/>
        <end position="437"/>
    </location>
</feature>
<name>A0A9N9QRC6_9CUCU</name>
<evidence type="ECO:0000256" key="1">
    <source>
        <dbReference type="SAM" id="MobiDB-lite"/>
    </source>
</evidence>
<dbReference type="Proteomes" id="UP001152799">
    <property type="component" value="Chromosome 7"/>
</dbReference>
<organism evidence="3 4">
    <name type="scientific">Ceutorhynchus assimilis</name>
    <name type="common">cabbage seed weevil</name>
    <dbReference type="NCBI Taxonomy" id="467358"/>
    <lineage>
        <taxon>Eukaryota</taxon>
        <taxon>Metazoa</taxon>
        <taxon>Ecdysozoa</taxon>
        <taxon>Arthropoda</taxon>
        <taxon>Hexapoda</taxon>
        <taxon>Insecta</taxon>
        <taxon>Pterygota</taxon>
        <taxon>Neoptera</taxon>
        <taxon>Endopterygota</taxon>
        <taxon>Coleoptera</taxon>
        <taxon>Polyphaga</taxon>
        <taxon>Cucujiformia</taxon>
        <taxon>Curculionidae</taxon>
        <taxon>Ceutorhynchinae</taxon>
        <taxon>Ceutorhynchus</taxon>
    </lineage>
</organism>
<feature type="compositionally biased region" description="Basic and acidic residues" evidence="1">
    <location>
        <begin position="98"/>
        <end position="115"/>
    </location>
</feature>
<dbReference type="GO" id="GO:0006357">
    <property type="term" value="P:regulation of transcription by RNA polymerase II"/>
    <property type="evidence" value="ECO:0007669"/>
    <property type="project" value="TreeGrafter"/>
</dbReference>